<name>A0AAE1E5C1_9GAST</name>
<feature type="compositionally biased region" description="Basic and acidic residues" evidence="1">
    <location>
        <begin position="115"/>
        <end position="124"/>
    </location>
</feature>
<evidence type="ECO:0000313" key="2">
    <source>
        <dbReference type="EMBL" id="KAK3793423.1"/>
    </source>
</evidence>
<keyword evidence="3" id="KW-1185">Reference proteome</keyword>
<gene>
    <name evidence="2" type="ORF">RRG08_015265</name>
</gene>
<evidence type="ECO:0000313" key="3">
    <source>
        <dbReference type="Proteomes" id="UP001283361"/>
    </source>
</evidence>
<comment type="caution">
    <text evidence="2">The sequence shown here is derived from an EMBL/GenBank/DDBJ whole genome shotgun (WGS) entry which is preliminary data.</text>
</comment>
<proteinExistence type="predicted"/>
<organism evidence="2 3">
    <name type="scientific">Elysia crispata</name>
    <name type="common">lettuce slug</name>
    <dbReference type="NCBI Taxonomy" id="231223"/>
    <lineage>
        <taxon>Eukaryota</taxon>
        <taxon>Metazoa</taxon>
        <taxon>Spiralia</taxon>
        <taxon>Lophotrochozoa</taxon>
        <taxon>Mollusca</taxon>
        <taxon>Gastropoda</taxon>
        <taxon>Heterobranchia</taxon>
        <taxon>Euthyneura</taxon>
        <taxon>Panpulmonata</taxon>
        <taxon>Sacoglossa</taxon>
        <taxon>Placobranchoidea</taxon>
        <taxon>Plakobranchidae</taxon>
        <taxon>Elysia</taxon>
    </lineage>
</organism>
<dbReference type="AlphaFoldDB" id="A0AAE1E5C1"/>
<protein>
    <submittedName>
        <fullName evidence="2">Uncharacterized protein</fullName>
    </submittedName>
</protein>
<dbReference type="Proteomes" id="UP001283361">
    <property type="component" value="Unassembled WGS sequence"/>
</dbReference>
<feature type="region of interest" description="Disordered" evidence="1">
    <location>
        <begin position="99"/>
        <end position="137"/>
    </location>
</feature>
<accession>A0AAE1E5C1</accession>
<sequence length="292" mass="31849">MQSIFIGGFGGNVILVGGLRARKRWAWLFLKKRCPDPISVVLPPHKNPLQGRKSTLHKGGFLYAKQKFTTPDVTLGQLKNCTARATIHLLSQRTKADPPDFFEGEFLPDSPDSTRPTRSDRDVAKQQINQPPKGGGELRAVTGATITCGAKRPGGHETFVKVGLPGRGGAGVWLRETPQASSFSPVGAKGRRRNKRLLGLKEALIYTRFLQTNRCGRHLLASPGHGPLLGRPPPKENLRVGQIFLPLTTCPNLKPTVGVDIPLAKSLLRHPPRFAGGSILLRKILTMVAPER</sequence>
<reference evidence="2" key="1">
    <citation type="journal article" date="2023" name="G3 (Bethesda)">
        <title>A reference genome for the long-term kleptoplast-retaining sea slug Elysia crispata morphotype clarki.</title>
        <authorList>
            <person name="Eastman K.E."/>
            <person name="Pendleton A.L."/>
            <person name="Shaikh M.A."/>
            <person name="Suttiyut T."/>
            <person name="Ogas R."/>
            <person name="Tomko P."/>
            <person name="Gavelis G."/>
            <person name="Widhalm J.R."/>
            <person name="Wisecaver J.H."/>
        </authorList>
    </citation>
    <scope>NUCLEOTIDE SEQUENCE</scope>
    <source>
        <strain evidence="2">ECLA1</strain>
    </source>
</reference>
<dbReference type="EMBL" id="JAWDGP010001250">
    <property type="protein sequence ID" value="KAK3793423.1"/>
    <property type="molecule type" value="Genomic_DNA"/>
</dbReference>
<evidence type="ECO:0000256" key="1">
    <source>
        <dbReference type="SAM" id="MobiDB-lite"/>
    </source>
</evidence>